<name>A0A380TJY5_9ZZZZ</name>
<dbReference type="AlphaFoldDB" id="A0A380TJY5"/>
<reference evidence="1" key="1">
    <citation type="submission" date="2018-07" db="EMBL/GenBank/DDBJ databases">
        <authorList>
            <person name="Quirk P.G."/>
            <person name="Krulwich T.A."/>
        </authorList>
    </citation>
    <scope>NUCLEOTIDE SEQUENCE</scope>
</reference>
<dbReference type="EMBL" id="UIDG01000508">
    <property type="protein sequence ID" value="SUS08009.1"/>
    <property type="molecule type" value="Genomic_DNA"/>
</dbReference>
<organism evidence="1">
    <name type="scientific">metagenome</name>
    <dbReference type="NCBI Taxonomy" id="256318"/>
    <lineage>
        <taxon>unclassified sequences</taxon>
        <taxon>metagenomes</taxon>
    </lineage>
</organism>
<sequence length="55" mass="6486">MDITRLKKFIMLMSCAEQALLAWRLVMMKNFFTEYQGRRGSLDSLTLTRRVKNTA</sequence>
<evidence type="ECO:0000313" key="1">
    <source>
        <dbReference type="EMBL" id="SUS08009.1"/>
    </source>
</evidence>
<accession>A0A380TJY5</accession>
<protein>
    <submittedName>
        <fullName evidence="1">Uncharacterized protein</fullName>
    </submittedName>
</protein>
<gene>
    <name evidence="1" type="ORF">DF3PB_5560001</name>
</gene>
<proteinExistence type="predicted"/>